<accession>C1CZM3</accession>
<gene>
    <name evidence="2" type="ordered locus">Deide_22420</name>
</gene>
<protein>
    <recommendedName>
        <fullName evidence="4">DUF3006 domain-containing protein</fullName>
    </recommendedName>
</protein>
<proteinExistence type="predicted"/>
<dbReference type="EMBL" id="CP001114">
    <property type="protein sequence ID" value="ACO47271.1"/>
    <property type="molecule type" value="Genomic_DNA"/>
</dbReference>
<dbReference type="InterPro" id="IPR021377">
    <property type="entry name" value="DUF3006"/>
</dbReference>
<dbReference type="Proteomes" id="UP000002208">
    <property type="component" value="Chromosome"/>
</dbReference>
<dbReference type="AlphaFoldDB" id="C1CZM3"/>
<dbReference type="RefSeq" id="WP_012694392.1">
    <property type="nucleotide sequence ID" value="NC_012526.1"/>
</dbReference>
<keyword evidence="3" id="KW-1185">Reference proteome</keyword>
<dbReference type="OrthoDB" id="74302at2"/>
<name>C1CZM3_DEIDV</name>
<dbReference type="STRING" id="546414.Deide_22420"/>
<evidence type="ECO:0000256" key="1">
    <source>
        <dbReference type="SAM" id="MobiDB-lite"/>
    </source>
</evidence>
<dbReference type="PaxDb" id="546414-Deide_22420"/>
<organism evidence="2 3">
    <name type="scientific">Deinococcus deserti (strain DSM 17065 / CIP 109153 / LMG 22923 / VCD115)</name>
    <dbReference type="NCBI Taxonomy" id="546414"/>
    <lineage>
        <taxon>Bacteria</taxon>
        <taxon>Thermotogati</taxon>
        <taxon>Deinococcota</taxon>
        <taxon>Deinococci</taxon>
        <taxon>Deinococcales</taxon>
        <taxon>Deinococcaceae</taxon>
        <taxon>Deinococcus</taxon>
    </lineage>
</organism>
<dbReference type="Pfam" id="PF11213">
    <property type="entry name" value="DUF3006"/>
    <property type="match status" value="1"/>
</dbReference>
<evidence type="ECO:0000313" key="2">
    <source>
        <dbReference type="EMBL" id="ACO47271.1"/>
    </source>
</evidence>
<dbReference type="HOGENOM" id="CLU_2315631_0_0_0"/>
<sequence>MKEVAHPGPQGERWTVDAVEDSPLGPVVRLEREDGRTFTLPLHALPEGLREGDILAVQEGPDGVSTRLLPEETEARRAAAQARLDALNSQDLDDGEITL</sequence>
<reference evidence="2 3" key="1">
    <citation type="journal article" date="2009" name="PLoS Genet.">
        <title>Alliance of proteomics and genomics to unravel the specificities of Sahara bacterium Deinococcus deserti.</title>
        <authorList>
            <person name="de Groot A."/>
            <person name="Dulermo R."/>
            <person name="Ortet P."/>
            <person name="Blanchard L."/>
            <person name="Guerin P."/>
            <person name="Fernandez B."/>
            <person name="Vacherie B."/>
            <person name="Dossat C."/>
            <person name="Jolivet E."/>
            <person name="Siguier P."/>
            <person name="Chandler M."/>
            <person name="Barakat M."/>
            <person name="Dedieu A."/>
            <person name="Barbe V."/>
            <person name="Heulin T."/>
            <person name="Sommer S."/>
            <person name="Achouak W."/>
            <person name="Armengaud J."/>
        </authorList>
    </citation>
    <scope>NUCLEOTIDE SEQUENCE [LARGE SCALE GENOMIC DNA]</scope>
    <source>
        <strain evidence="3">DSM 17065 / CIP 109153 / LMG 22923 / VCD115</strain>
    </source>
</reference>
<evidence type="ECO:0000313" key="3">
    <source>
        <dbReference type="Proteomes" id="UP000002208"/>
    </source>
</evidence>
<feature type="region of interest" description="Disordered" evidence="1">
    <location>
        <begin position="80"/>
        <end position="99"/>
    </location>
</feature>
<evidence type="ECO:0008006" key="4">
    <source>
        <dbReference type="Google" id="ProtNLM"/>
    </source>
</evidence>
<dbReference type="KEGG" id="ddr:Deide_22420"/>